<feature type="compositionally biased region" description="Low complexity" evidence="1">
    <location>
        <begin position="29"/>
        <end position="39"/>
    </location>
</feature>
<evidence type="ECO:0000313" key="3">
    <source>
        <dbReference type="Proteomes" id="UP001412067"/>
    </source>
</evidence>
<comment type="caution">
    <text evidence="2">The sequence shown here is derived from an EMBL/GenBank/DDBJ whole genome shotgun (WGS) entry which is preliminary data.</text>
</comment>
<dbReference type="Proteomes" id="UP001412067">
    <property type="component" value="Unassembled WGS sequence"/>
</dbReference>
<feature type="compositionally biased region" description="Basic residues" evidence="1">
    <location>
        <begin position="91"/>
        <end position="104"/>
    </location>
</feature>
<evidence type="ECO:0000256" key="1">
    <source>
        <dbReference type="SAM" id="MobiDB-lite"/>
    </source>
</evidence>
<sequence>MQPYTLDFQFKEETSSTTKGGESTGGGAASCARTSRSGEAAGGRRGDGRRRGAARARPSTEADPPRCASATVDSYGGTAAASPNIDPVAPVRRRRHGRKIGRKP</sequence>
<accession>A0ABR2MUR3</accession>
<keyword evidence="3" id="KW-1185">Reference proteome</keyword>
<organism evidence="2 3">
    <name type="scientific">Platanthera guangdongensis</name>
    <dbReference type="NCBI Taxonomy" id="2320717"/>
    <lineage>
        <taxon>Eukaryota</taxon>
        <taxon>Viridiplantae</taxon>
        <taxon>Streptophyta</taxon>
        <taxon>Embryophyta</taxon>
        <taxon>Tracheophyta</taxon>
        <taxon>Spermatophyta</taxon>
        <taxon>Magnoliopsida</taxon>
        <taxon>Liliopsida</taxon>
        <taxon>Asparagales</taxon>
        <taxon>Orchidaceae</taxon>
        <taxon>Orchidoideae</taxon>
        <taxon>Orchideae</taxon>
        <taxon>Orchidinae</taxon>
        <taxon>Platanthera</taxon>
    </lineage>
</organism>
<name>A0ABR2MUR3_9ASPA</name>
<dbReference type="EMBL" id="JBBWWR010000004">
    <property type="protein sequence ID" value="KAK8967949.1"/>
    <property type="molecule type" value="Genomic_DNA"/>
</dbReference>
<protein>
    <submittedName>
        <fullName evidence="2">Uncharacterized protein</fullName>
    </submittedName>
</protein>
<evidence type="ECO:0000313" key="2">
    <source>
        <dbReference type="EMBL" id="KAK8967949.1"/>
    </source>
</evidence>
<reference evidence="2 3" key="1">
    <citation type="journal article" date="2022" name="Nat. Plants">
        <title>Genomes of leafy and leafless Platanthera orchids illuminate the evolution of mycoheterotrophy.</title>
        <authorList>
            <person name="Li M.H."/>
            <person name="Liu K.W."/>
            <person name="Li Z."/>
            <person name="Lu H.C."/>
            <person name="Ye Q.L."/>
            <person name="Zhang D."/>
            <person name="Wang J.Y."/>
            <person name="Li Y.F."/>
            <person name="Zhong Z.M."/>
            <person name="Liu X."/>
            <person name="Yu X."/>
            <person name="Liu D.K."/>
            <person name="Tu X.D."/>
            <person name="Liu B."/>
            <person name="Hao Y."/>
            <person name="Liao X.Y."/>
            <person name="Jiang Y.T."/>
            <person name="Sun W.H."/>
            <person name="Chen J."/>
            <person name="Chen Y.Q."/>
            <person name="Ai Y."/>
            <person name="Zhai J.W."/>
            <person name="Wu S.S."/>
            <person name="Zhou Z."/>
            <person name="Hsiao Y.Y."/>
            <person name="Wu W.L."/>
            <person name="Chen Y.Y."/>
            <person name="Lin Y.F."/>
            <person name="Hsu J.L."/>
            <person name="Li C.Y."/>
            <person name="Wang Z.W."/>
            <person name="Zhao X."/>
            <person name="Zhong W.Y."/>
            <person name="Ma X.K."/>
            <person name="Ma L."/>
            <person name="Huang J."/>
            <person name="Chen G.Z."/>
            <person name="Huang M.Z."/>
            <person name="Huang L."/>
            <person name="Peng D.H."/>
            <person name="Luo Y.B."/>
            <person name="Zou S.Q."/>
            <person name="Chen S.P."/>
            <person name="Lan S."/>
            <person name="Tsai W.C."/>
            <person name="Van de Peer Y."/>
            <person name="Liu Z.J."/>
        </authorList>
    </citation>
    <scope>NUCLEOTIDE SEQUENCE [LARGE SCALE GENOMIC DNA]</scope>
    <source>
        <strain evidence="2">Lor288</strain>
    </source>
</reference>
<gene>
    <name evidence="2" type="ORF">KSP40_PGU010706</name>
</gene>
<feature type="region of interest" description="Disordered" evidence="1">
    <location>
        <begin position="1"/>
        <end position="104"/>
    </location>
</feature>
<proteinExistence type="predicted"/>